<keyword evidence="3" id="KW-1185">Reference proteome</keyword>
<feature type="region of interest" description="Disordered" evidence="1">
    <location>
        <begin position="39"/>
        <end position="178"/>
    </location>
</feature>
<reference evidence="2 3" key="1">
    <citation type="journal article" date="2024" name="G3 (Bethesda)">
        <title>Genome assembly of Hibiscus sabdariffa L. provides insights into metabolisms of medicinal natural products.</title>
        <authorList>
            <person name="Kim T."/>
        </authorList>
    </citation>
    <scope>NUCLEOTIDE SEQUENCE [LARGE SCALE GENOMIC DNA]</scope>
    <source>
        <strain evidence="2">TK-2024</strain>
        <tissue evidence="2">Old leaves</tissue>
    </source>
</reference>
<evidence type="ECO:0000313" key="3">
    <source>
        <dbReference type="Proteomes" id="UP001396334"/>
    </source>
</evidence>
<feature type="compositionally biased region" description="Low complexity" evidence="1">
    <location>
        <begin position="145"/>
        <end position="162"/>
    </location>
</feature>
<comment type="caution">
    <text evidence="2">The sequence shown here is derived from an EMBL/GenBank/DDBJ whole genome shotgun (WGS) entry which is preliminary data.</text>
</comment>
<feature type="compositionally biased region" description="Acidic residues" evidence="1">
    <location>
        <begin position="81"/>
        <end position="99"/>
    </location>
</feature>
<feature type="compositionally biased region" description="Basic and acidic residues" evidence="1">
    <location>
        <begin position="235"/>
        <end position="244"/>
    </location>
</feature>
<name>A0ABR2RDV8_9ROSI</name>
<dbReference type="Proteomes" id="UP001396334">
    <property type="component" value="Unassembled WGS sequence"/>
</dbReference>
<protein>
    <submittedName>
        <fullName evidence="2">Uncharacterized protein</fullName>
    </submittedName>
</protein>
<proteinExistence type="predicted"/>
<accession>A0ABR2RDV8</accession>
<feature type="compositionally biased region" description="Acidic residues" evidence="1">
    <location>
        <begin position="109"/>
        <end position="118"/>
    </location>
</feature>
<evidence type="ECO:0000313" key="2">
    <source>
        <dbReference type="EMBL" id="KAK9011084.1"/>
    </source>
</evidence>
<sequence length="286" mass="33369">MKEYGVVELWSKVSDWEYSELQELWAMKEYDVVELWTKMASSSTSSSRGPLSKEYSLTNREYGDGEVLCEQQQDHQPEYYESIEEELEPIEVEPEPEPDQQDHHPEYYEPIEEPEPIPEQEQQDHHPKYYEPVEEPKPIPTQFNISSSATIKKMASSSTSSSRGPLSKEYLSTNREYGDGEVLCEQQQDHQPEYYESIEEELEPIEVEPEPEQQDHHPEYYEPIEEPEPIPAQEQQDHHSKYYEPVEEPEPIPTQFNFSSSATINKVNHPPLLSYASLLNILPCNC</sequence>
<feature type="compositionally biased region" description="Basic and acidic residues" evidence="1">
    <location>
        <begin position="122"/>
        <end position="137"/>
    </location>
</feature>
<organism evidence="2 3">
    <name type="scientific">Hibiscus sabdariffa</name>
    <name type="common">roselle</name>
    <dbReference type="NCBI Taxonomy" id="183260"/>
    <lineage>
        <taxon>Eukaryota</taxon>
        <taxon>Viridiplantae</taxon>
        <taxon>Streptophyta</taxon>
        <taxon>Embryophyta</taxon>
        <taxon>Tracheophyta</taxon>
        <taxon>Spermatophyta</taxon>
        <taxon>Magnoliopsida</taxon>
        <taxon>eudicotyledons</taxon>
        <taxon>Gunneridae</taxon>
        <taxon>Pentapetalae</taxon>
        <taxon>rosids</taxon>
        <taxon>malvids</taxon>
        <taxon>Malvales</taxon>
        <taxon>Malvaceae</taxon>
        <taxon>Malvoideae</taxon>
        <taxon>Hibiscus</taxon>
    </lineage>
</organism>
<dbReference type="EMBL" id="JBBPBN010000023">
    <property type="protein sequence ID" value="KAK9011084.1"/>
    <property type="molecule type" value="Genomic_DNA"/>
</dbReference>
<evidence type="ECO:0000256" key="1">
    <source>
        <dbReference type="SAM" id="MobiDB-lite"/>
    </source>
</evidence>
<gene>
    <name evidence="2" type="ORF">V6N11_043941</name>
</gene>
<feature type="region of interest" description="Disordered" evidence="1">
    <location>
        <begin position="205"/>
        <end position="257"/>
    </location>
</feature>